<gene>
    <name evidence="2" type="ORF">B0H50_10985</name>
</gene>
<evidence type="ECO:0000313" key="2">
    <source>
        <dbReference type="EMBL" id="PWL01996.1"/>
    </source>
</evidence>
<dbReference type="Pfam" id="PF10592">
    <property type="entry name" value="AIPR"/>
    <property type="match status" value="1"/>
</dbReference>
<comment type="caution">
    <text evidence="2">The sequence shown here is derived from an EMBL/GenBank/DDBJ whole genome shotgun (WGS) entry which is preliminary data.</text>
</comment>
<organism evidence="2 3">
    <name type="scientific">Hallerella porci</name>
    <dbReference type="NCBI Taxonomy" id="1945871"/>
    <lineage>
        <taxon>Bacteria</taxon>
        <taxon>Pseudomonadati</taxon>
        <taxon>Fibrobacterota</taxon>
        <taxon>Fibrobacteria</taxon>
        <taxon>Fibrobacterales</taxon>
        <taxon>Fibrobacteraceae</taxon>
        <taxon>Hallerella</taxon>
    </lineage>
</organism>
<evidence type="ECO:0000313" key="3">
    <source>
        <dbReference type="Proteomes" id="UP000245523"/>
    </source>
</evidence>
<dbReference type="InterPro" id="IPR018891">
    <property type="entry name" value="AIPR_C"/>
</dbReference>
<protein>
    <submittedName>
        <fullName evidence="2">AIPR protein</fullName>
    </submittedName>
</protein>
<dbReference type="Proteomes" id="UP000245523">
    <property type="component" value="Unassembled WGS sequence"/>
</dbReference>
<reference evidence="2 3" key="1">
    <citation type="submission" date="2018-05" db="EMBL/GenBank/DDBJ databases">
        <title>Animal gut microbial communities from fecal samples from Wisconsin, USA.</title>
        <authorList>
            <person name="Neumann A."/>
        </authorList>
    </citation>
    <scope>NUCLEOTIDE SEQUENCE [LARGE SCALE GENOMIC DNA]</scope>
    <source>
        <strain evidence="2 3">UWS4</strain>
    </source>
</reference>
<dbReference type="EMBL" id="QGHD01000009">
    <property type="protein sequence ID" value="PWL01996.1"/>
    <property type="molecule type" value="Genomic_DNA"/>
</dbReference>
<sequence length="364" mass="42446">MVNDTVLWIESKEKECSFIVRTGDFLKCNRNELSTENSYVVKLSLIDVIRIMGRNDSLAKEYNIEDDEKVKKSVLDISLLYDNVRGYLGETSFNLNIQKTLKEEPENFFMFNNGLTFVTTDLNVSEQNAKTKYRFSLKGFQLVNGGQTIRSIYDYLNDSSNEERIKNLRTAKILIRIFKVSDDDEGACILKSRIAEYTNSQNAIKVSDLKSIDYKQIQIENYLKQKGILYVRKAGDVGEISATYEKRIPMELLAKIIYAYQGNPEKVTNQKRKLFTNYYDEIFGDSLDLDQLVPMIELFHLIKNTDNTLTEQECCYILYVIRKEKSKDLEKKNTQFYFVVEKSRTNIQTRGRNKQSSKNHTKEF</sequence>
<proteinExistence type="predicted"/>
<name>A0ABX5LL47_9BACT</name>
<accession>A0ABX5LL47</accession>
<feature type="domain" description="Abortive phage infection protein C-terminal" evidence="1">
    <location>
        <begin position="80"/>
        <end position="321"/>
    </location>
</feature>
<evidence type="ECO:0000259" key="1">
    <source>
        <dbReference type="Pfam" id="PF10592"/>
    </source>
</evidence>
<keyword evidence="3" id="KW-1185">Reference proteome</keyword>